<evidence type="ECO:0000256" key="1">
    <source>
        <dbReference type="ARBA" id="ARBA00010515"/>
    </source>
</evidence>
<evidence type="ECO:0000256" key="2">
    <source>
        <dbReference type="ARBA" id="ARBA00022801"/>
    </source>
</evidence>
<dbReference type="eggNOG" id="COG0657">
    <property type="taxonomic scope" value="Bacteria"/>
</dbReference>
<reference evidence="5 6" key="1">
    <citation type="submission" date="2010-10" db="EMBL/GenBank/DDBJ databases">
        <title>Complete sequence of Frankia sp. EuI1c.</title>
        <authorList>
            <consortium name="US DOE Joint Genome Institute"/>
            <person name="Lucas S."/>
            <person name="Copeland A."/>
            <person name="Lapidus A."/>
            <person name="Cheng J.-F."/>
            <person name="Bruce D."/>
            <person name="Goodwin L."/>
            <person name="Pitluck S."/>
            <person name="Chertkov O."/>
            <person name="Detter J.C."/>
            <person name="Han C."/>
            <person name="Tapia R."/>
            <person name="Land M."/>
            <person name="Hauser L."/>
            <person name="Jeffries C."/>
            <person name="Kyrpides N."/>
            <person name="Ivanova N."/>
            <person name="Mikhailova N."/>
            <person name="Beauchemin N."/>
            <person name="Sen A."/>
            <person name="Sur S.A."/>
            <person name="Gtari M."/>
            <person name="Wall L."/>
            <person name="Tisa L."/>
            <person name="Woyke T."/>
        </authorList>
    </citation>
    <scope>NUCLEOTIDE SEQUENCE [LARGE SCALE GENOMIC DNA]</scope>
    <source>
        <strain evidence="6">DSM 45817 / CECT 9037 / EuI1c</strain>
    </source>
</reference>
<evidence type="ECO:0000259" key="4">
    <source>
        <dbReference type="Pfam" id="PF07859"/>
    </source>
</evidence>
<organism evidence="5 6">
    <name type="scientific">Pseudofrankia inefficax (strain DSM 45817 / CECT 9037 / DDB 130130 / EuI1c)</name>
    <name type="common">Frankia inefficax</name>
    <dbReference type="NCBI Taxonomy" id="298654"/>
    <lineage>
        <taxon>Bacteria</taxon>
        <taxon>Bacillati</taxon>
        <taxon>Actinomycetota</taxon>
        <taxon>Actinomycetes</taxon>
        <taxon>Frankiales</taxon>
        <taxon>Frankiaceae</taxon>
        <taxon>Pseudofrankia</taxon>
    </lineage>
</organism>
<dbReference type="Proteomes" id="UP000002484">
    <property type="component" value="Chromosome"/>
</dbReference>
<comment type="similarity">
    <text evidence="1">Belongs to the 'GDXG' lipolytic enzyme family.</text>
</comment>
<dbReference type="AlphaFoldDB" id="E3J9A7"/>
<dbReference type="PANTHER" id="PTHR48081:SF30">
    <property type="entry name" value="ACETYL-HYDROLASE LIPR-RELATED"/>
    <property type="match status" value="1"/>
</dbReference>
<dbReference type="InParanoid" id="E3J9A7"/>
<keyword evidence="2" id="KW-0378">Hydrolase</keyword>
<accession>E3J9A7</accession>
<dbReference type="EMBL" id="CP002299">
    <property type="protein sequence ID" value="ADP82126.1"/>
    <property type="molecule type" value="Genomic_DNA"/>
</dbReference>
<dbReference type="GO" id="GO:0004806">
    <property type="term" value="F:triacylglycerol lipase activity"/>
    <property type="evidence" value="ECO:0007669"/>
    <property type="project" value="TreeGrafter"/>
</dbReference>
<dbReference type="ESTHER" id="frasu-e3j9a7">
    <property type="family name" value="GTSAGmotif"/>
</dbReference>
<feature type="region of interest" description="Disordered" evidence="3">
    <location>
        <begin position="1"/>
        <end position="21"/>
    </location>
</feature>
<dbReference type="Pfam" id="PF07859">
    <property type="entry name" value="Abhydrolase_3"/>
    <property type="match status" value="1"/>
</dbReference>
<dbReference type="RefSeq" id="WP_013425244.1">
    <property type="nucleotide sequence ID" value="NC_014666.1"/>
</dbReference>
<dbReference type="InterPro" id="IPR050300">
    <property type="entry name" value="GDXG_lipolytic_enzyme"/>
</dbReference>
<proteinExistence type="inferred from homology"/>
<evidence type="ECO:0000313" key="5">
    <source>
        <dbReference type="EMBL" id="ADP82126.1"/>
    </source>
</evidence>
<dbReference type="InterPro" id="IPR013094">
    <property type="entry name" value="AB_hydrolase_3"/>
</dbReference>
<feature type="domain" description="Alpha/beta hydrolase fold-3" evidence="4">
    <location>
        <begin position="102"/>
        <end position="300"/>
    </location>
</feature>
<dbReference type="HOGENOM" id="CLU_012494_13_1_11"/>
<dbReference type="STRING" id="298654.FraEuI1c_4125"/>
<evidence type="ECO:0000256" key="3">
    <source>
        <dbReference type="SAM" id="MobiDB-lite"/>
    </source>
</evidence>
<dbReference type="PANTHER" id="PTHR48081">
    <property type="entry name" value="AB HYDROLASE SUPERFAMILY PROTEIN C4A8.06C"/>
    <property type="match status" value="1"/>
</dbReference>
<dbReference type="InterPro" id="IPR029058">
    <property type="entry name" value="AB_hydrolase_fold"/>
</dbReference>
<dbReference type="KEGG" id="fri:FraEuI1c_4125"/>
<dbReference type="OrthoDB" id="128186at2"/>
<evidence type="ECO:0000313" key="6">
    <source>
        <dbReference type="Proteomes" id="UP000002484"/>
    </source>
</evidence>
<name>E3J9A7_PSEI1</name>
<protein>
    <submittedName>
        <fullName evidence="5">Esterase/lipase/thioesterase</fullName>
    </submittedName>
</protein>
<sequence length="326" mass="34468">MSENDSPPALRVPAREIPVPTSISPQAQAVLAQGVIGGTPQPPPDDLDAWRVMIAQTSELVRGMLTQGPPPNADVEDTEIAGVRTFTITPHSTGAADRRIYLDIHGGALVGGGDELCRVTGIAAANRFGIRVWAPDYRMPPDHPYPTPLDDCLAVYRQVLASYGPENVVVGGGSAGGNLAAALILRARDEGLPLPAAAVLISPEVDLTESGDTFHTMLGVDTVGGGQSLMNANLLYAGGHDLTHPYLSPLFGDFAKGFPPTLLTSGTRDFFLSNTVRMHRALRAAGVDAQLHVLEACPHGGFMVDTPEQSELDADIRQFIDQRLSG</sequence>
<dbReference type="SUPFAM" id="SSF53474">
    <property type="entry name" value="alpha/beta-Hydrolases"/>
    <property type="match status" value="1"/>
</dbReference>
<gene>
    <name evidence="5" type="ordered locus">FraEuI1c_4125</name>
</gene>
<dbReference type="Gene3D" id="3.40.50.1820">
    <property type="entry name" value="alpha/beta hydrolase"/>
    <property type="match status" value="1"/>
</dbReference>
<keyword evidence="6" id="KW-1185">Reference proteome</keyword>